<feature type="domain" description="LysM" evidence="2">
    <location>
        <begin position="195"/>
        <end position="240"/>
    </location>
</feature>
<dbReference type="EMBL" id="OZ019897">
    <property type="protein sequence ID" value="CAK9225787.1"/>
    <property type="molecule type" value="Genomic_DNA"/>
</dbReference>
<feature type="domain" description="LysM" evidence="2">
    <location>
        <begin position="129"/>
        <end position="173"/>
    </location>
</feature>
<feature type="region of interest" description="Disordered" evidence="1">
    <location>
        <begin position="1"/>
        <end position="24"/>
    </location>
</feature>
<dbReference type="InterPro" id="IPR050570">
    <property type="entry name" value="Cell_wall_metabolism_enzyme"/>
</dbReference>
<dbReference type="CDD" id="cd12797">
    <property type="entry name" value="M23_peptidase"/>
    <property type="match status" value="1"/>
</dbReference>
<keyword evidence="4" id="KW-1185">Reference proteome</keyword>
<dbReference type="PANTHER" id="PTHR21666">
    <property type="entry name" value="PEPTIDASE-RELATED"/>
    <property type="match status" value="1"/>
</dbReference>
<evidence type="ECO:0000256" key="1">
    <source>
        <dbReference type="SAM" id="MobiDB-lite"/>
    </source>
</evidence>
<dbReference type="PANTHER" id="PTHR21666:SF270">
    <property type="entry name" value="MUREIN HYDROLASE ACTIVATOR ENVC"/>
    <property type="match status" value="1"/>
</dbReference>
<reference evidence="3" key="1">
    <citation type="submission" date="2024-02" db="EMBL/GenBank/DDBJ databases">
        <authorList>
            <consortium name="ELIXIR-Norway"/>
            <consortium name="Elixir Norway"/>
        </authorList>
    </citation>
    <scope>NUCLEOTIDE SEQUENCE</scope>
</reference>
<dbReference type="InterPro" id="IPR011055">
    <property type="entry name" value="Dup_hybrid_motif"/>
</dbReference>
<dbReference type="InterPro" id="IPR018392">
    <property type="entry name" value="LysM"/>
</dbReference>
<dbReference type="CDD" id="cd00118">
    <property type="entry name" value="LysM"/>
    <property type="match status" value="2"/>
</dbReference>
<evidence type="ECO:0000313" key="4">
    <source>
        <dbReference type="Proteomes" id="UP001497512"/>
    </source>
</evidence>
<organism evidence="3 4">
    <name type="scientific">Sphagnum troendelagicum</name>
    <dbReference type="NCBI Taxonomy" id="128251"/>
    <lineage>
        <taxon>Eukaryota</taxon>
        <taxon>Viridiplantae</taxon>
        <taxon>Streptophyta</taxon>
        <taxon>Embryophyta</taxon>
        <taxon>Bryophyta</taxon>
        <taxon>Sphagnophytina</taxon>
        <taxon>Sphagnopsida</taxon>
        <taxon>Sphagnales</taxon>
        <taxon>Sphagnaceae</taxon>
        <taxon>Sphagnum</taxon>
    </lineage>
</organism>
<sequence>MTVTRVQEETDPAAGPHKIPKRKDLRSLFKEEDCRDTALMISGLKESLVTSTDDTLIRAESATRETRESLESHEGMNKLTAGVSLVQVLQSWACSSSSQRSSLPSIAMPEKFMEAEKAEEEYNSDVDFSTLVVREGDCLSEISRLVRVPINVLQRVNSIANIECLKPGQALLIPRNIPNRTKRKRFWDSKNEDEMRVIANWGDTLWSLAEDYRVSADEIRRANNMSQDLNHLYLGQELIIPSPQQTNCMTMSRGPPLRYLLRPENVASIPALRPFIQNKLVQALLPKWQPESFGVPCQGGWFSSLYGWKDGRWYFHNGIDIALERGMDVIASTSGKVTWSGWKGGYGKTVCIDHGNGFVTLYAHCDDLLVQPGQFVQKSQVIALSGSTGQSSTPHLHFEIHKDGKTVDPLVHLPPIYHHK</sequence>
<protein>
    <recommendedName>
        <fullName evidence="2">LysM domain-containing protein</fullName>
    </recommendedName>
</protein>
<dbReference type="PROSITE" id="PS51782">
    <property type="entry name" value="LYSM"/>
    <property type="match status" value="2"/>
</dbReference>
<dbReference type="SMART" id="SM00257">
    <property type="entry name" value="LysM"/>
    <property type="match status" value="2"/>
</dbReference>
<name>A0ABP0UNE1_9BRYO</name>
<dbReference type="Pfam" id="PF01476">
    <property type="entry name" value="LysM"/>
    <property type="match status" value="2"/>
</dbReference>
<evidence type="ECO:0000259" key="2">
    <source>
        <dbReference type="PROSITE" id="PS51782"/>
    </source>
</evidence>
<dbReference type="Pfam" id="PF01551">
    <property type="entry name" value="Peptidase_M23"/>
    <property type="match status" value="1"/>
</dbReference>
<dbReference type="InterPro" id="IPR036779">
    <property type="entry name" value="LysM_dom_sf"/>
</dbReference>
<accession>A0ABP0UNE1</accession>
<dbReference type="SUPFAM" id="SSF54106">
    <property type="entry name" value="LysM domain"/>
    <property type="match status" value="2"/>
</dbReference>
<proteinExistence type="predicted"/>
<dbReference type="Proteomes" id="UP001497512">
    <property type="component" value="Chromosome 5"/>
</dbReference>
<dbReference type="InterPro" id="IPR016047">
    <property type="entry name" value="M23ase_b-sheet_dom"/>
</dbReference>
<dbReference type="Gene3D" id="2.70.70.10">
    <property type="entry name" value="Glucose Permease (Domain IIA)"/>
    <property type="match status" value="1"/>
</dbReference>
<dbReference type="SUPFAM" id="SSF51261">
    <property type="entry name" value="Duplicated hybrid motif"/>
    <property type="match status" value="1"/>
</dbReference>
<dbReference type="Gene3D" id="3.10.350.10">
    <property type="entry name" value="LysM domain"/>
    <property type="match status" value="2"/>
</dbReference>
<gene>
    <name evidence="3" type="ORF">CSSPTR1EN2_LOCUS17901</name>
</gene>
<evidence type="ECO:0000313" key="3">
    <source>
        <dbReference type="EMBL" id="CAK9225787.1"/>
    </source>
</evidence>